<proteinExistence type="predicted"/>
<sequence length="170" mass="19704">MSLHPRTKVQPKLVVGSDVELLELDSPQNITRAKVNNEDGLFNLDGCGQDHDWLPWAVNRPEFYLRVRHRCNNRRNSTFNNTMNNTLVEEKFKMAAEQETKIVLPVFRKPLNPSFNINGTIENSTIFDWHLQHPIELSEDETLIITTQKPLIGFPGENYNFDEEKIEGDK</sequence>
<name>A0A914NN55_MELIC</name>
<reference evidence="2" key="1">
    <citation type="submission" date="2022-11" db="UniProtKB">
        <authorList>
            <consortium name="WormBaseParasite"/>
        </authorList>
    </citation>
    <scope>IDENTIFICATION</scope>
</reference>
<evidence type="ECO:0000313" key="1">
    <source>
        <dbReference type="Proteomes" id="UP000887563"/>
    </source>
</evidence>
<dbReference type="InterPro" id="IPR038479">
    <property type="entry name" value="Transthyretin-like_sf"/>
</dbReference>
<dbReference type="Gene3D" id="2.60.40.3330">
    <property type="match status" value="1"/>
</dbReference>
<organism evidence="1 2">
    <name type="scientific">Meloidogyne incognita</name>
    <name type="common">Southern root-knot nematode worm</name>
    <name type="synonym">Oxyuris incognita</name>
    <dbReference type="NCBI Taxonomy" id="6306"/>
    <lineage>
        <taxon>Eukaryota</taxon>
        <taxon>Metazoa</taxon>
        <taxon>Ecdysozoa</taxon>
        <taxon>Nematoda</taxon>
        <taxon>Chromadorea</taxon>
        <taxon>Rhabditida</taxon>
        <taxon>Tylenchina</taxon>
        <taxon>Tylenchomorpha</taxon>
        <taxon>Tylenchoidea</taxon>
        <taxon>Meloidogynidae</taxon>
        <taxon>Meloidogyninae</taxon>
        <taxon>Meloidogyne</taxon>
        <taxon>Meloidogyne incognita group</taxon>
    </lineage>
</organism>
<accession>A0A914NN55</accession>
<keyword evidence="1" id="KW-1185">Reference proteome</keyword>
<dbReference type="Proteomes" id="UP000887563">
    <property type="component" value="Unplaced"/>
</dbReference>
<dbReference type="WBParaSite" id="Minc3s06264g39581">
    <property type="protein sequence ID" value="Minc3s06264g39581"/>
    <property type="gene ID" value="Minc3s06264g39581"/>
</dbReference>
<evidence type="ECO:0000313" key="2">
    <source>
        <dbReference type="WBParaSite" id="Minc3s06264g39581"/>
    </source>
</evidence>
<protein>
    <submittedName>
        <fullName evidence="2">Uncharacterized protein</fullName>
    </submittedName>
</protein>
<dbReference type="AlphaFoldDB" id="A0A914NN55"/>